<name>Q1Q086_KUEST</name>
<reference evidence="1" key="2">
    <citation type="submission" date="2006-01" db="EMBL/GenBank/DDBJ databases">
        <authorList>
            <person name="Genoscope"/>
        </authorList>
    </citation>
    <scope>NUCLEOTIDE SEQUENCE</scope>
</reference>
<sequence length="55" mass="6912">MTKQRFRCRTTLQWTSQCFEKKVQQNKLNYFYRRCLTFFSLFQLVREIFSTTFVL</sequence>
<evidence type="ECO:0000313" key="2">
    <source>
        <dbReference type="EMBL" id="QII09884.1"/>
    </source>
</evidence>
<dbReference type="EMBL" id="CT573072">
    <property type="protein sequence ID" value="CAJ72737.1"/>
    <property type="molecule type" value="Genomic_DNA"/>
</dbReference>
<dbReference type="Proteomes" id="UP000501926">
    <property type="component" value="Chromosome"/>
</dbReference>
<proteinExistence type="predicted"/>
<gene>
    <name evidence="2" type="ORF">KsCSTR_05050</name>
    <name evidence="1" type="ORF">kustd1992</name>
</gene>
<protein>
    <submittedName>
        <fullName evidence="1">Uncharacterized protein</fullName>
    </submittedName>
</protein>
<reference evidence="2 3" key="3">
    <citation type="submission" date="2020-02" db="EMBL/GenBank/DDBJ databases">
        <title>Newly sequenced genome of strain CSTR1 showed variability in Candidatus Kuenenia stuttgartiensis genomes.</title>
        <authorList>
            <person name="Ding C."/>
            <person name="Adrian L."/>
        </authorList>
    </citation>
    <scope>NUCLEOTIDE SEQUENCE [LARGE SCALE GENOMIC DNA]</scope>
    <source>
        <strain evidence="2 3">CSTR1</strain>
    </source>
</reference>
<evidence type="ECO:0000313" key="1">
    <source>
        <dbReference type="EMBL" id="CAJ72737.1"/>
    </source>
</evidence>
<dbReference type="EMBL" id="CP049055">
    <property type="protein sequence ID" value="QII09884.1"/>
    <property type="molecule type" value="Genomic_DNA"/>
</dbReference>
<reference evidence="1" key="1">
    <citation type="journal article" date="2006" name="Nature">
        <title>Deciphering the evolution and metabolism of an anammox bacterium from a community genome.</title>
        <authorList>
            <person name="Strous M."/>
            <person name="Pelletier E."/>
            <person name="Mangenot S."/>
            <person name="Rattei T."/>
            <person name="Lehner A."/>
            <person name="Taylor M.W."/>
            <person name="Horn M."/>
            <person name="Daims H."/>
            <person name="Bartol-Mavel D."/>
            <person name="Wincker P."/>
            <person name="Barbe V."/>
            <person name="Fonknechten N."/>
            <person name="Vallenet D."/>
            <person name="Segurens B."/>
            <person name="Schenowitz-Truong C."/>
            <person name="Medigue C."/>
            <person name="Collingro A."/>
            <person name="Snel B."/>
            <person name="Dutilh B.E."/>
            <person name="OpDenCamp H.J.M."/>
            <person name="vanDerDrift C."/>
            <person name="Cirpus I."/>
            <person name="vanDePas-Schoonen K.T."/>
            <person name="Harhangi H.R."/>
            <person name="vanNiftrik L."/>
            <person name="Schmid M."/>
            <person name="Keltjens J."/>
            <person name="vanDeVossenberg J."/>
            <person name="Kartal B."/>
            <person name="Meier H."/>
            <person name="Frishman D."/>
            <person name="Huynen M.A."/>
            <person name="Mewes H."/>
            <person name="Weissenbach J."/>
            <person name="Jetten M.S.M."/>
            <person name="Wagner M."/>
            <person name="LePaslier D."/>
        </authorList>
    </citation>
    <scope>NUCLEOTIDE SEQUENCE</scope>
</reference>
<dbReference type="AlphaFoldDB" id="Q1Q086"/>
<evidence type="ECO:0000313" key="3">
    <source>
        <dbReference type="Proteomes" id="UP000501926"/>
    </source>
</evidence>
<accession>Q1Q086</accession>
<organism evidence="1">
    <name type="scientific">Kuenenia stuttgartiensis</name>
    <dbReference type="NCBI Taxonomy" id="174633"/>
    <lineage>
        <taxon>Bacteria</taxon>
        <taxon>Pseudomonadati</taxon>
        <taxon>Planctomycetota</taxon>
        <taxon>Candidatus Brocadiia</taxon>
        <taxon>Candidatus Brocadiales</taxon>
        <taxon>Candidatus Brocadiaceae</taxon>
        <taxon>Candidatus Kuenenia</taxon>
    </lineage>
</organism>